<gene>
    <name evidence="2" type="ORF">A4X03_0g7042</name>
</gene>
<protein>
    <submittedName>
        <fullName evidence="2">Uncharacterized protein</fullName>
    </submittedName>
</protein>
<feature type="transmembrane region" description="Helical" evidence="1">
    <location>
        <begin position="193"/>
        <end position="214"/>
    </location>
</feature>
<reference evidence="2" key="2">
    <citation type="journal article" date="2019" name="IMA Fungus">
        <title>Genome sequencing and comparison of five Tilletia species to identify candidate genes for the detection of regulated species infecting wheat.</title>
        <authorList>
            <person name="Nguyen H.D.T."/>
            <person name="Sultana T."/>
            <person name="Kesanakurti P."/>
            <person name="Hambleton S."/>
        </authorList>
    </citation>
    <scope>NUCLEOTIDE SEQUENCE</scope>
    <source>
        <strain evidence="2">DAOMC 238032</strain>
    </source>
</reference>
<name>A0A8T8SSL5_9BASI</name>
<dbReference type="EMBL" id="LWDD02001532">
    <property type="protein sequence ID" value="KAE8247451.1"/>
    <property type="molecule type" value="Genomic_DNA"/>
</dbReference>
<dbReference type="Proteomes" id="UP000077671">
    <property type="component" value="Unassembled WGS sequence"/>
</dbReference>
<evidence type="ECO:0000256" key="1">
    <source>
        <dbReference type="SAM" id="Phobius"/>
    </source>
</evidence>
<comment type="caution">
    <text evidence="2">The sequence shown here is derived from an EMBL/GenBank/DDBJ whole genome shotgun (WGS) entry which is preliminary data.</text>
</comment>
<dbReference type="AlphaFoldDB" id="A0A8T8SSL5"/>
<proteinExistence type="predicted"/>
<keyword evidence="1" id="KW-1133">Transmembrane helix</keyword>
<evidence type="ECO:0000313" key="2">
    <source>
        <dbReference type="EMBL" id="KAE8247451.1"/>
    </source>
</evidence>
<evidence type="ECO:0000313" key="3">
    <source>
        <dbReference type="Proteomes" id="UP000077671"/>
    </source>
</evidence>
<accession>A0A8T8SSL5</accession>
<reference evidence="2" key="1">
    <citation type="submission" date="2016-04" db="EMBL/GenBank/DDBJ databases">
        <authorList>
            <person name="Nguyen H.D."/>
            <person name="Kesanakurti P."/>
            <person name="Cullis J."/>
            <person name="Levesque C.A."/>
            <person name="Hambleton S."/>
        </authorList>
    </citation>
    <scope>NUCLEOTIDE SEQUENCE</scope>
    <source>
        <strain evidence="2">DAOMC 238032</strain>
    </source>
</reference>
<keyword evidence="1" id="KW-0812">Transmembrane</keyword>
<keyword evidence="1" id="KW-0472">Membrane</keyword>
<organism evidence="2 3">
    <name type="scientific">Tilletia caries</name>
    <name type="common">wheat bunt fungus</name>
    <dbReference type="NCBI Taxonomy" id="13290"/>
    <lineage>
        <taxon>Eukaryota</taxon>
        <taxon>Fungi</taxon>
        <taxon>Dikarya</taxon>
        <taxon>Basidiomycota</taxon>
        <taxon>Ustilaginomycotina</taxon>
        <taxon>Exobasidiomycetes</taxon>
        <taxon>Tilletiales</taxon>
        <taxon>Tilletiaceae</taxon>
        <taxon>Tilletia</taxon>
    </lineage>
</organism>
<sequence length="260" mass="28859">MPDLTRDMVLDAQNIFHARIHGTYYFSVSLTMWTVMCILNTAAHSYATTTLIYGIGKHLTSKHRGAPLQNFKPLSQAAVPAPNSLASSPLVKIDESDSSSRTCAGSVPSLRPAVSFSRDIGNQEGDQGQIISRVFTFVERMQNRSISFFPSIRPSTRVVSHETRKATIVLAFFTRDPKRYAASEANRFQPTWLIGYFLVVVTTLIAGTGSVISISRTTFEDSVAALVYAIRSNSSTVDEEEMRDTNFLDMEQTRREFGAL</sequence>